<evidence type="ECO:0000313" key="2">
    <source>
        <dbReference type="Proteomes" id="UP000541558"/>
    </source>
</evidence>
<accession>A0A8H5BRR4</accession>
<dbReference type="Proteomes" id="UP000541558">
    <property type="component" value="Unassembled WGS sequence"/>
</dbReference>
<reference evidence="1 2" key="1">
    <citation type="journal article" date="2020" name="ISME J.">
        <title>Uncovering the hidden diversity of litter-decomposition mechanisms in mushroom-forming fungi.</title>
        <authorList>
            <person name="Floudas D."/>
            <person name="Bentzer J."/>
            <person name="Ahren D."/>
            <person name="Johansson T."/>
            <person name="Persson P."/>
            <person name="Tunlid A."/>
        </authorList>
    </citation>
    <scope>NUCLEOTIDE SEQUENCE [LARGE SCALE GENOMIC DNA]</scope>
    <source>
        <strain evidence="1 2">CBS 175.51</strain>
    </source>
</reference>
<dbReference type="AlphaFoldDB" id="A0A8H5BRR4"/>
<gene>
    <name evidence="1" type="ORF">D9611_015161</name>
</gene>
<evidence type="ECO:0000313" key="1">
    <source>
        <dbReference type="EMBL" id="KAF5328026.1"/>
    </source>
</evidence>
<keyword evidence="2" id="KW-1185">Reference proteome</keyword>
<dbReference type="OrthoDB" id="2938467at2759"/>
<evidence type="ECO:0008006" key="3">
    <source>
        <dbReference type="Google" id="ProtNLM"/>
    </source>
</evidence>
<comment type="caution">
    <text evidence="1">The sequence shown here is derived from an EMBL/GenBank/DDBJ whole genome shotgun (WGS) entry which is preliminary data.</text>
</comment>
<organism evidence="1 2">
    <name type="scientific">Ephemerocybe angulata</name>
    <dbReference type="NCBI Taxonomy" id="980116"/>
    <lineage>
        <taxon>Eukaryota</taxon>
        <taxon>Fungi</taxon>
        <taxon>Dikarya</taxon>
        <taxon>Basidiomycota</taxon>
        <taxon>Agaricomycotina</taxon>
        <taxon>Agaricomycetes</taxon>
        <taxon>Agaricomycetidae</taxon>
        <taxon>Agaricales</taxon>
        <taxon>Agaricineae</taxon>
        <taxon>Psathyrellaceae</taxon>
        <taxon>Ephemerocybe</taxon>
    </lineage>
</organism>
<sequence>MRIRRLVQRYPYREELEWCSFCNKRHTSDKDAPILRLPLDLSLFIVSLLPFSDRRSLHDSCLHMEKLVATPVTTRVRNTLRTFGLDPAPFLESMQYYGAVIGGMAALRIFAEEVPMPRVLEVYDDNDASDDRGNGYRLVDTLLHTYEKCTVLGYRHYGYGDNIVKIFRMVNTTLDREILFIQCRVPPIALITEAPTTALMNFITSNDAVCLYPELTEARKGLFTIVIPEDGSSTFDIPVFDRLVGHGFTMFENATRAIGRHLCPMNPSCPALSRAYPDLLMYSVHFTDAGSYGSRIPSITWNLNVPSSCGSSERIQTGVYLYFTVKWTRS</sequence>
<proteinExistence type="predicted"/>
<name>A0A8H5BRR4_9AGAR</name>
<protein>
    <recommendedName>
        <fullName evidence="3">F-box domain-containing protein</fullName>
    </recommendedName>
</protein>
<dbReference type="EMBL" id="JAACJK010000147">
    <property type="protein sequence ID" value="KAF5328026.1"/>
    <property type="molecule type" value="Genomic_DNA"/>
</dbReference>